<evidence type="ECO:0000313" key="2">
    <source>
        <dbReference type="Proteomes" id="UP000756530"/>
    </source>
</evidence>
<sequence length="200" mass="21008">MLAVLTGDFIGSGDWSPGDLDRAHHALAAQADRVADWSGGSTAYTRNRGDGWQMVLHRPEMDLRAALAMRAVLRVEGKTFATRIAIARGEGEVPGRDLNRAHGPAFTKAGHALDAMEDEITMVHTSGGILGAATLFADALSFGWTPAQARALAPMLAPDPPTHAEVAKALGISRSAVSQALAAADYDHIARALDAYEADG</sequence>
<dbReference type="Proteomes" id="UP000756530">
    <property type="component" value="Unassembled WGS sequence"/>
</dbReference>
<organism evidence="1 2">
    <name type="scientific">Maritimibacter dapengensis</name>
    <dbReference type="NCBI Taxonomy" id="2836868"/>
    <lineage>
        <taxon>Bacteria</taxon>
        <taxon>Pseudomonadati</taxon>
        <taxon>Pseudomonadota</taxon>
        <taxon>Alphaproteobacteria</taxon>
        <taxon>Rhodobacterales</taxon>
        <taxon>Roseobacteraceae</taxon>
        <taxon>Maritimibacter</taxon>
    </lineage>
</organism>
<accession>A0ABS6T3L1</accession>
<comment type="caution">
    <text evidence="1">The sequence shown here is derived from an EMBL/GenBank/DDBJ whole genome shotgun (WGS) entry which is preliminary data.</text>
</comment>
<proteinExistence type="predicted"/>
<name>A0ABS6T3L1_9RHOB</name>
<evidence type="ECO:0000313" key="1">
    <source>
        <dbReference type="EMBL" id="MBV7379560.1"/>
    </source>
</evidence>
<gene>
    <name evidence="1" type="ORF">KJP28_11535</name>
</gene>
<protein>
    <submittedName>
        <fullName evidence="1">MarR family transcriptional regulator</fullName>
    </submittedName>
</protein>
<dbReference type="RefSeq" id="WP_218392681.1">
    <property type="nucleotide sequence ID" value="NZ_JAHUZE010000002.1"/>
</dbReference>
<reference evidence="1 2" key="1">
    <citation type="submission" date="2021-05" db="EMBL/GenBank/DDBJ databases">
        <title>Culturable bacteria isolated from Daya Bay.</title>
        <authorList>
            <person name="Zheng W."/>
            <person name="Yu S."/>
            <person name="Huang Y."/>
        </authorList>
    </citation>
    <scope>NUCLEOTIDE SEQUENCE [LARGE SCALE GENOMIC DNA]</scope>
    <source>
        <strain evidence="1 2">DP4N28-5</strain>
    </source>
</reference>
<dbReference type="EMBL" id="JAHUZE010000002">
    <property type="protein sequence ID" value="MBV7379560.1"/>
    <property type="molecule type" value="Genomic_DNA"/>
</dbReference>
<keyword evidence="2" id="KW-1185">Reference proteome</keyword>